<protein>
    <recommendedName>
        <fullName evidence="13">ATP synthase subunit beta</fullName>
        <ecNumber evidence="13">7.1.2.2</ecNumber>
    </recommendedName>
</protein>
<dbReference type="InterPro" id="IPR004100">
    <property type="entry name" value="ATPase_F1/V1/A1_a/bsu_N"/>
</dbReference>
<dbReference type="PANTHER" id="PTHR15184">
    <property type="entry name" value="ATP SYNTHASE"/>
    <property type="match status" value="1"/>
</dbReference>
<evidence type="ECO:0000256" key="8">
    <source>
        <dbReference type="ARBA" id="ARBA00023078"/>
    </source>
</evidence>
<evidence type="ECO:0000256" key="2">
    <source>
        <dbReference type="ARBA" id="ARBA00022448"/>
    </source>
</evidence>
<dbReference type="CDD" id="cd18110">
    <property type="entry name" value="ATP-synt_F1_beta_C"/>
    <property type="match status" value="1"/>
</dbReference>
<dbReference type="SMART" id="SM00382">
    <property type="entry name" value="AAA"/>
    <property type="match status" value="1"/>
</dbReference>
<dbReference type="HAMAP" id="MF_01347">
    <property type="entry name" value="ATP_synth_beta_bact"/>
    <property type="match status" value="1"/>
</dbReference>
<dbReference type="GO" id="GO:0055035">
    <property type="term" value="C:plastid thylakoid membrane"/>
    <property type="evidence" value="ECO:0007669"/>
    <property type="project" value="UniProtKB-SubCell"/>
</dbReference>
<dbReference type="EMBL" id="MN053318">
    <property type="protein sequence ID" value="QHS70466.1"/>
    <property type="molecule type" value="Genomic_DNA"/>
</dbReference>
<keyword evidence="5 13" id="KW-0067">ATP-binding</keyword>
<dbReference type="InterPro" id="IPR005722">
    <property type="entry name" value="ATP_synth_F1_bsu"/>
</dbReference>
<dbReference type="GO" id="GO:0005524">
    <property type="term" value="F:ATP binding"/>
    <property type="evidence" value="ECO:0007669"/>
    <property type="project" value="UniProtKB-KW"/>
</dbReference>
<name>A0A6C0A8V2_9FLOR</name>
<keyword evidence="9" id="KW-0472">Membrane</keyword>
<dbReference type="PANTHER" id="PTHR15184:SF71">
    <property type="entry name" value="ATP SYNTHASE SUBUNIT BETA, MITOCHONDRIAL"/>
    <property type="match status" value="1"/>
</dbReference>
<dbReference type="GO" id="GO:0005739">
    <property type="term" value="C:mitochondrion"/>
    <property type="evidence" value="ECO:0007669"/>
    <property type="project" value="GOC"/>
</dbReference>
<dbReference type="InterPro" id="IPR000194">
    <property type="entry name" value="ATPase_F1/V1/A1_a/bsu_nucl-bd"/>
</dbReference>
<dbReference type="Gene3D" id="3.40.50.300">
    <property type="entry name" value="P-loop containing nucleotide triphosphate hydrolases"/>
    <property type="match status" value="1"/>
</dbReference>
<dbReference type="CDD" id="cd01133">
    <property type="entry name" value="F1-ATPase_beta_CD"/>
    <property type="match status" value="1"/>
</dbReference>
<dbReference type="CDD" id="cd18115">
    <property type="entry name" value="ATP-synt_F1_beta_N"/>
    <property type="match status" value="1"/>
</dbReference>
<accession>A0A6C0A8V2</accession>
<comment type="catalytic activity">
    <reaction evidence="13">
        <text>ATP + H2O + 4 H(+)(in) = ADP + phosphate + 5 H(+)(out)</text>
        <dbReference type="Rhea" id="RHEA:57720"/>
        <dbReference type="ChEBI" id="CHEBI:15377"/>
        <dbReference type="ChEBI" id="CHEBI:15378"/>
        <dbReference type="ChEBI" id="CHEBI:30616"/>
        <dbReference type="ChEBI" id="CHEBI:43474"/>
        <dbReference type="ChEBI" id="CHEBI:456216"/>
        <dbReference type="EC" id="7.1.2.2"/>
    </reaction>
</comment>
<evidence type="ECO:0000256" key="3">
    <source>
        <dbReference type="ARBA" id="ARBA00022741"/>
    </source>
</evidence>
<evidence type="ECO:0000313" key="15">
    <source>
        <dbReference type="EMBL" id="QHS70466.1"/>
    </source>
</evidence>
<dbReference type="Pfam" id="PF22919">
    <property type="entry name" value="ATP-synt_VA_C"/>
    <property type="match status" value="1"/>
</dbReference>
<dbReference type="RefSeq" id="YP_009731922.1">
    <property type="nucleotide sequence ID" value="NC_046041.1"/>
</dbReference>
<evidence type="ECO:0000256" key="1">
    <source>
        <dbReference type="ARBA" id="ARBA00008936"/>
    </source>
</evidence>
<dbReference type="Pfam" id="PF02874">
    <property type="entry name" value="ATP-synt_ab_N"/>
    <property type="match status" value="1"/>
</dbReference>
<evidence type="ECO:0000256" key="9">
    <source>
        <dbReference type="ARBA" id="ARBA00023136"/>
    </source>
</evidence>
<feature type="domain" description="AAA+ ATPase" evidence="14">
    <location>
        <begin position="150"/>
        <end position="342"/>
    </location>
</feature>
<dbReference type="GO" id="GO:0046933">
    <property type="term" value="F:proton-transporting ATP synthase activity, rotational mechanism"/>
    <property type="evidence" value="ECO:0007669"/>
    <property type="project" value="InterPro"/>
</dbReference>
<dbReference type="InterPro" id="IPR036121">
    <property type="entry name" value="ATPase_F1/V1/A1_a/bsu_N_sf"/>
</dbReference>
<keyword evidence="11 13" id="KW-0066">ATP synthesis</keyword>
<dbReference type="InterPro" id="IPR027417">
    <property type="entry name" value="P-loop_NTPase"/>
</dbReference>
<comment type="subcellular location">
    <subcellularLocation>
        <location evidence="12">Plastid thylakoid membrane</location>
        <topology evidence="12">Peripheral membrane protein</topology>
    </subcellularLocation>
</comment>
<reference evidence="15" key="1">
    <citation type="journal article" date="2019" name="Mitochondrial DNA Part B Resour">
        <title>The complete plastid genome and phylogenetic analysis of Gracilaria edulis.</title>
        <authorList>
            <person name="Liu T."/>
            <person name="Tang X."/>
            <person name="Jia X."/>
            <person name="Wu X."/>
            <person name="Huang M."/>
            <person name="Zeng J."/>
            <person name="Chen W."/>
        </authorList>
    </citation>
    <scope>NUCLEOTIDE SEQUENCE</scope>
</reference>
<evidence type="ECO:0000256" key="13">
    <source>
        <dbReference type="RuleBase" id="RU003553"/>
    </source>
</evidence>
<dbReference type="GO" id="GO:0042776">
    <property type="term" value="P:proton motive force-driven mitochondrial ATP synthesis"/>
    <property type="evidence" value="ECO:0007669"/>
    <property type="project" value="TreeGrafter"/>
</dbReference>
<dbReference type="FunFam" id="3.40.50.300:FF:000026">
    <property type="entry name" value="ATP synthase subunit beta"/>
    <property type="match status" value="1"/>
</dbReference>
<dbReference type="AlphaFoldDB" id="A0A6C0A8V2"/>
<evidence type="ECO:0000256" key="12">
    <source>
        <dbReference type="ARBA" id="ARBA00060414"/>
    </source>
</evidence>
<dbReference type="Pfam" id="PF00006">
    <property type="entry name" value="ATP-synt_ab"/>
    <property type="match status" value="1"/>
</dbReference>
<evidence type="ECO:0000256" key="6">
    <source>
        <dbReference type="ARBA" id="ARBA00022967"/>
    </source>
</evidence>
<dbReference type="InterPro" id="IPR020003">
    <property type="entry name" value="ATPase_a/bsu_AS"/>
</dbReference>
<keyword evidence="15" id="KW-0934">Plastid</keyword>
<dbReference type="FunFam" id="1.10.1140.10:FF:000001">
    <property type="entry name" value="ATP synthase subunit beta"/>
    <property type="match status" value="1"/>
</dbReference>
<evidence type="ECO:0000256" key="10">
    <source>
        <dbReference type="ARBA" id="ARBA00023196"/>
    </source>
</evidence>
<dbReference type="Gene3D" id="2.40.10.170">
    <property type="match status" value="1"/>
</dbReference>
<keyword evidence="6" id="KW-1278">Translocase</keyword>
<evidence type="ECO:0000259" key="14">
    <source>
        <dbReference type="SMART" id="SM00382"/>
    </source>
</evidence>
<keyword evidence="2" id="KW-0813">Transport</keyword>
<keyword evidence="10 13" id="KW-0139">CF(1)</keyword>
<dbReference type="SUPFAM" id="SSF47917">
    <property type="entry name" value="C-terminal domain of alpha and beta subunits of F1 ATP synthase"/>
    <property type="match status" value="1"/>
</dbReference>
<dbReference type="InterPro" id="IPR024034">
    <property type="entry name" value="ATPase_F1/V1_b/a_C"/>
</dbReference>
<keyword evidence="3 13" id="KW-0547">Nucleotide-binding</keyword>
<keyword evidence="7" id="KW-0406">Ion transport</keyword>
<dbReference type="GO" id="GO:0045259">
    <property type="term" value="C:proton-transporting ATP synthase complex"/>
    <property type="evidence" value="ECO:0007669"/>
    <property type="project" value="UniProtKB-KW"/>
</dbReference>
<dbReference type="FunFam" id="2.40.10.170:FF:000002">
    <property type="entry name" value="ATP synthase subunit beta, chloroplastic"/>
    <property type="match status" value="1"/>
</dbReference>
<comment type="function">
    <text evidence="13">Produces ATP from ADP in the presence of a proton gradient across the membrane.</text>
</comment>
<dbReference type="SUPFAM" id="SSF50615">
    <property type="entry name" value="N-terminal domain of alpha and beta subunits of F1 ATP synthase"/>
    <property type="match status" value="1"/>
</dbReference>
<evidence type="ECO:0000256" key="5">
    <source>
        <dbReference type="ARBA" id="ARBA00022840"/>
    </source>
</evidence>
<dbReference type="EC" id="7.1.2.2" evidence="13"/>
<dbReference type="Gene3D" id="1.10.1140.10">
    <property type="entry name" value="Bovine Mitochondrial F1-atpase, Atp Synthase Beta Chain, Chain D, domain 3"/>
    <property type="match status" value="1"/>
</dbReference>
<sequence>MTMVSIKNQGCVTQIIGPVLDIEFPNGQLPKVFNALKVKAPENNNIITCEVQQLLGDNRVRAVAMSSTEGLKRGIEVVDTGAPITVPVGIPTLGRIFNVLGEPVDNLGKIKSEDSLPIHRAAPSFTQLETKPSIFETGIKVVDLLAPYRKGGKIGLFGGAGVGKTVLIMELINNIAKAHGGVSVFGGVGERTREGNDLYEEMKESKVINANDLKESKVALVYGQMNEPPGARMRVGLTALTMAEYFRDINKQDVLLFIDNIFRFVQAGSEVSALLGRMPSAVGYQPTLATEMGTLQERITSTTDGSITSIQAVYVPADDLTDPAPATTFAHLDATTVLSRGLAAKGIYPAVDPLASTSTMLQPSIVGSNHYSTAQKIKSTLQRYKELQDIIAILGLDELSEDDRLTVARARKIERFLSQPFFVAEVFTGSPGKYVSLTESIKGFNMILNGELDDLPEQSFYLVGNIEEAISKAETLK</sequence>
<dbReference type="SUPFAM" id="SSF52540">
    <property type="entry name" value="P-loop containing nucleoside triphosphate hydrolases"/>
    <property type="match status" value="1"/>
</dbReference>
<gene>
    <name evidence="15" type="primary">atpB</name>
</gene>
<dbReference type="InterPro" id="IPR055190">
    <property type="entry name" value="ATP-synt_VA_C"/>
</dbReference>
<keyword evidence="8" id="KW-0793">Thylakoid</keyword>
<dbReference type="InterPro" id="IPR050053">
    <property type="entry name" value="ATPase_alpha/beta_chains"/>
</dbReference>
<keyword evidence="4" id="KW-0375">Hydrogen ion transport</keyword>
<proteinExistence type="inferred from homology"/>
<organism evidence="15">
    <name type="scientific">Gracilaria edulis</name>
    <dbReference type="NCBI Taxonomy" id="172966"/>
    <lineage>
        <taxon>Eukaryota</taxon>
        <taxon>Rhodophyta</taxon>
        <taxon>Florideophyceae</taxon>
        <taxon>Rhodymeniophycidae</taxon>
        <taxon>Gracilariales</taxon>
        <taxon>Gracilariaceae</taxon>
        <taxon>Gracilaria</taxon>
    </lineage>
</organism>
<evidence type="ECO:0000256" key="11">
    <source>
        <dbReference type="ARBA" id="ARBA00023310"/>
    </source>
</evidence>
<comment type="similarity">
    <text evidence="1">Belongs to the ATPase alpha/beta chains family.</text>
</comment>
<geneLocation type="plastid" evidence="15"/>
<dbReference type="PROSITE" id="PS00152">
    <property type="entry name" value="ATPASE_ALPHA_BETA"/>
    <property type="match status" value="1"/>
</dbReference>
<dbReference type="InterPro" id="IPR003593">
    <property type="entry name" value="AAA+_ATPase"/>
</dbReference>
<dbReference type="NCBIfam" id="TIGR01039">
    <property type="entry name" value="atpD"/>
    <property type="match status" value="1"/>
</dbReference>
<dbReference type="GeneID" id="44151979"/>
<evidence type="ECO:0000256" key="4">
    <source>
        <dbReference type="ARBA" id="ARBA00022781"/>
    </source>
</evidence>
<comment type="subunit">
    <text evidence="13">F-type ATPases have 2 components, CF(1) - the catalytic core - and CF(0) - the membrane proton channel. CF(1) has five subunits: alpha(3), beta(3), gamma(1), delta(1), epsilon(1). CF(0) has four main subunits: a(1), b(1), b'(1) and c(9-12).</text>
</comment>
<evidence type="ECO:0000256" key="7">
    <source>
        <dbReference type="ARBA" id="ARBA00023065"/>
    </source>
</evidence>